<evidence type="ECO:0000256" key="1">
    <source>
        <dbReference type="SAM" id="Coils"/>
    </source>
</evidence>
<evidence type="ECO:0000313" key="4">
    <source>
        <dbReference type="Proteomes" id="UP001222325"/>
    </source>
</evidence>
<protein>
    <submittedName>
        <fullName evidence="3">Uncharacterized protein</fullName>
    </submittedName>
</protein>
<feature type="compositionally biased region" description="Acidic residues" evidence="2">
    <location>
        <begin position="39"/>
        <end position="59"/>
    </location>
</feature>
<feature type="compositionally biased region" description="Basic residues" evidence="2">
    <location>
        <begin position="683"/>
        <end position="692"/>
    </location>
</feature>
<comment type="caution">
    <text evidence="3">The sequence shown here is derived from an EMBL/GenBank/DDBJ whole genome shotgun (WGS) entry which is preliminary data.</text>
</comment>
<dbReference type="Proteomes" id="UP001222325">
    <property type="component" value="Unassembled WGS sequence"/>
</dbReference>
<accession>A0AAD6XQC5</accession>
<feature type="region of interest" description="Disordered" evidence="2">
    <location>
        <begin position="1"/>
        <end position="83"/>
    </location>
</feature>
<evidence type="ECO:0000313" key="3">
    <source>
        <dbReference type="EMBL" id="KAJ7095695.1"/>
    </source>
</evidence>
<feature type="region of interest" description="Disordered" evidence="2">
    <location>
        <begin position="199"/>
        <end position="234"/>
    </location>
</feature>
<feature type="region of interest" description="Disordered" evidence="2">
    <location>
        <begin position="290"/>
        <end position="324"/>
    </location>
</feature>
<reference evidence="3" key="1">
    <citation type="submission" date="2023-03" db="EMBL/GenBank/DDBJ databases">
        <title>Massive genome expansion in bonnet fungi (Mycena s.s.) driven by repeated elements and novel gene families across ecological guilds.</title>
        <authorList>
            <consortium name="Lawrence Berkeley National Laboratory"/>
            <person name="Harder C.B."/>
            <person name="Miyauchi S."/>
            <person name="Viragh M."/>
            <person name="Kuo A."/>
            <person name="Thoen E."/>
            <person name="Andreopoulos B."/>
            <person name="Lu D."/>
            <person name="Skrede I."/>
            <person name="Drula E."/>
            <person name="Henrissat B."/>
            <person name="Morin E."/>
            <person name="Kohler A."/>
            <person name="Barry K."/>
            <person name="LaButti K."/>
            <person name="Morin E."/>
            <person name="Salamov A."/>
            <person name="Lipzen A."/>
            <person name="Mereny Z."/>
            <person name="Hegedus B."/>
            <person name="Baldrian P."/>
            <person name="Stursova M."/>
            <person name="Weitz H."/>
            <person name="Taylor A."/>
            <person name="Grigoriev I.V."/>
            <person name="Nagy L.G."/>
            <person name="Martin F."/>
            <person name="Kauserud H."/>
        </authorList>
    </citation>
    <scope>NUCLEOTIDE SEQUENCE</scope>
    <source>
        <strain evidence="3">CBHHK173m</strain>
    </source>
</reference>
<dbReference type="AlphaFoldDB" id="A0AAD6XQC5"/>
<dbReference type="CDD" id="cd14686">
    <property type="entry name" value="bZIP"/>
    <property type="match status" value="1"/>
</dbReference>
<keyword evidence="1" id="KW-0175">Coiled coil</keyword>
<evidence type="ECO:0000256" key="2">
    <source>
        <dbReference type="SAM" id="MobiDB-lite"/>
    </source>
</evidence>
<dbReference type="EMBL" id="JARJCN010000012">
    <property type="protein sequence ID" value="KAJ7095695.1"/>
    <property type="molecule type" value="Genomic_DNA"/>
</dbReference>
<keyword evidence="4" id="KW-1185">Reference proteome</keyword>
<gene>
    <name evidence="3" type="ORF">B0H15DRAFT_946273</name>
</gene>
<organism evidence="3 4">
    <name type="scientific">Mycena belliarum</name>
    <dbReference type="NCBI Taxonomy" id="1033014"/>
    <lineage>
        <taxon>Eukaryota</taxon>
        <taxon>Fungi</taxon>
        <taxon>Dikarya</taxon>
        <taxon>Basidiomycota</taxon>
        <taxon>Agaricomycotina</taxon>
        <taxon>Agaricomycetes</taxon>
        <taxon>Agaricomycetidae</taxon>
        <taxon>Agaricales</taxon>
        <taxon>Marasmiineae</taxon>
        <taxon>Mycenaceae</taxon>
        <taxon>Mycena</taxon>
    </lineage>
</organism>
<proteinExistence type="predicted"/>
<sequence>MGQEKTPDDSLLEPPEDLFGLASDRARDGGRSDGPAEMQVDDGDERLDYGCSDDEDANDKDERGGTVPPTPEIKAVELPRGEKLPRKVLNKKHGKLEGDIQLPSELTDRQKRLVKRIRELEIANEVAEVLDERRKDEITDLRNEKSRVERELGQMKQQLEDMKRELHDTEDDYQRTRKSFEECRDWAKQLEVQLDEYQGRDEGQGSFKRRRHETNGTRVHASGPDMSTRMGDDVEMGESSSEAVNANQNNGLSVTTKVAMGHGTAPLQDPAMISAAGERERQARQLVIDRQLQEMRRRPSNAPPRNEQRTMLVPPKPSEEERALSDERGFPMDVDLWRKQEMLVRSGGYHVYAHRSLYIWTYARAVPPELRTAVQAAVINEFAMTDWHSDLITKVAAARDVQEQIRKRITGVSRDTMPYEPNLLARMIQFHEWGGLVGCGFMDTEWTLDMRLVRGMALFDAITLGDRSNRTEARRMLRAPVDKAVIGMFCTPNQYRELLSQYGIIPDATFAPAHWPDEHADKVAPEVVARRLAQMGISVALIDDAFSHGRQWVEDWLKKDHPTGWTTDELIALLEVAEGITPPSGIRPRAQDLLPRDPDLPWIHRPDNIIQYRVADWQHPEMEGLRRMEGSKIQEVINRGLTRRAPINTHIVAMNNPYTTPIIPATLDNQYLEHQGAAEYKRGRGGPKRRGGRAGMGAPMMGRVPPVVPGRTPLSSTPLAFPIVDQPAPSSSPFPAPLSPAGQMPLASSGTPLPTISFGSVTFPAHDAFTDTLDSSVWGNMNPHPDDAQRVLQDLMNDDRMDGAPTHLEI</sequence>
<feature type="region of interest" description="Disordered" evidence="2">
    <location>
        <begin position="680"/>
        <end position="702"/>
    </location>
</feature>
<feature type="compositionally biased region" description="Basic and acidic residues" evidence="2">
    <location>
        <begin position="74"/>
        <end position="83"/>
    </location>
</feature>
<name>A0AAD6XQC5_9AGAR</name>
<feature type="coiled-coil region" evidence="1">
    <location>
        <begin position="131"/>
        <end position="179"/>
    </location>
</feature>